<accession>A0A8W7PKJ4</accession>
<name>A0A8W7PKJ4_ANOCL</name>
<dbReference type="Proteomes" id="UP000075882">
    <property type="component" value="Unassembled WGS sequence"/>
</dbReference>
<dbReference type="EnsemblMetazoa" id="ACOM033330-RA">
    <property type="protein sequence ID" value="ACOM033330-PA.1"/>
    <property type="gene ID" value="ACOM033330"/>
</dbReference>
<proteinExistence type="predicted"/>
<evidence type="ECO:0000313" key="1">
    <source>
        <dbReference type="EnsemblMetazoa" id="ACOM033330-PA.1"/>
    </source>
</evidence>
<organism evidence="1">
    <name type="scientific">Anopheles coluzzii</name>
    <name type="common">African malaria mosquito</name>
    <dbReference type="NCBI Taxonomy" id="1518534"/>
    <lineage>
        <taxon>Eukaryota</taxon>
        <taxon>Metazoa</taxon>
        <taxon>Ecdysozoa</taxon>
        <taxon>Arthropoda</taxon>
        <taxon>Hexapoda</taxon>
        <taxon>Insecta</taxon>
        <taxon>Pterygota</taxon>
        <taxon>Neoptera</taxon>
        <taxon>Endopterygota</taxon>
        <taxon>Diptera</taxon>
        <taxon>Nematocera</taxon>
        <taxon>Culicoidea</taxon>
        <taxon>Culicidae</taxon>
        <taxon>Anophelinae</taxon>
        <taxon>Anopheles</taxon>
    </lineage>
</organism>
<dbReference type="AlphaFoldDB" id="A0A8W7PKJ4"/>
<reference evidence="1" key="1">
    <citation type="submission" date="2022-08" db="UniProtKB">
        <authorList>
            <consortium name="EnsemblMetazoa"/>
        </authorList>
    </citation>
    <scope>IDENTIFICATION</scope>
</reference>
<sequence length="148" mass="16096">MVSSSPPDAYDGLKRFCTSWLRSTARGMTAPIVFTTIVAAMQLQHRLPQRIAASLLFCLRACNLTPKGRTVAMRHNVSVCEKVRAGMRAGNGAKERRGCRSPGVSALAHHLTKHNAACTALKHTAAHQQHCRKTSAHSTWNNGVPTVK</sequence>
<protein>
    <submittedName>
        <fullName evidence="1">Uncharacterized protein</fullName>
    </submittedName>
</protein>